<protein>
    <submittedName>
        <fullName evidence="3">Uncharacterized protein</fullName>
    </submittedName>
</protein>
<dbReference type="EMBL" id="LVWG01000030">
    <property type="protein sequence ID" value="KZK74230.1"/>
    <property type="molecule type" value="Genomic_DNA"/>
</dbReference>
<reference evidence="3 4" key="1">
    <citation type="submission" date="2016-03" db="EMBL/GenBank/DDBJ databases">
        <title>Speciation and ecological success in dimly lit waters: horizontal gene transfer in a green sulfur bacteria bloom unveiled by metagenomic assembly.</title>
        <authorList>
            <person name="Llorens-Mares T."/>
            <person name="Liu Z."/>
            <person name="Allen L.Z."/>
            <person name="Rusch D.B."/>
            <person name="Craig M.T."/>
            <person name="Dupont C.L."/>
            <person name="Bryant D.A."/>
            <person name="Casamayor E.O."/>
        </authorList>
    </citation>
    <scope>NUCLEOTIDE SEQUENCE [LARGE SCALE GENOMIC DNA]</scope>
    <source>
        <strain evidence="3">CIII</strain>
    </source>
</reference>
<keyword evidence="1" id="KW-1133">Transmembrane helix</keyword>
<evidence type="ECO:0000256" key="1">
    <source>
        <dbReference type="SAM" id="Phobius"/>
    </source>
</evidence>
<proteinExistence type="predicted"/>
<dbReference type="Proteomes" id="UP000076481">
    <property type="component" value="Unassembled WGS sequence"/>
</dbReference>
<keyword evidence="1" id="KW-0472">Membrane</keyword>
<comment type="caution">
    <text evidence="3">The sequence shown here is derived from an EMBL/GenBank/DDBJ whole genome shotgun (WGS) entry which is preliminary data.</text>
</comment>
<name>A0A165LMX6_PELLU</name>
<keyword evidence="2" id="KW-0732">Signal</keyword>
<organism evidence="3 4">
    <name type="scientific">Pelodictyon luteolum</name>
    <dbReference type="NCBI Taxonomy" id="1100"/>
    <lineage>
        <taxon>Bacteria</taxon>
        <taxon>Pseudomonadati</taxon>
        <taxon>Chlorobiota</taxon>
        <taxon>Chlorobiia</taxon>
        <taxon>Chlorobiales</taxon>
        <taxon>Chlorobiaceae</taxon>
        <taxon>Chlorobium/Pelodictyon group</taxon>
        <taxon>Pelodictyon</taxon>
    </lineage>
</organism>
<dbReference type="RefSeq" id="WP_303681577.1">
    <property type="nucleotide sequence ID" value="NZ_LVWG01000030.1"/>
</dbReference>
<gene>
    <name evidence="3" type="ORF">A3K90_04765</name>
</gene>
<evidence type="ECO:0000313" key="4">
    <source>
        <dbReference type="Proteomes" id="UP000076481"/>
    </source>
</evidence>
<feature type="signal peptide" evidence="2">
    <location>
        <begin position="1"/>
        <end position="25"/>
    </location>
</feature>
<evidence type="ECO:0000256" key="2">
    <source>
        <dbReference type="SAM" id="SignalP"/>
    </source>
</evidence>
<dbReference type="AlphaFoldDB" id="A0A165LMX6"/>
<feature type="transmembrane region" description="Helical" evidence="1">
    <location>
        <begin position="46"/>
        <end position="64"/>
    </location>
</feature>
<keyword evidence="1" id="KW-0812">Transmembrane</keyword>
<sequence length="262" mass="28809">MQYILTLSLTLLLLFLLAEAFPATAGAAMVLAAAESSSLKTVIDPASLMTVFMAITGVVAGPVLRKKHDRRDFSAPVRIEPGAVDWQSIDRAACRGVLDGAAGGMVNAMMRGNDVGKIHRNRIALVMDALGRSSSPMLELYAVVENSYEWKALVLQYFHEVCLEGYAEINVRFASLTRKGSAFLEQARADGFDPALWGFMERRLHETVAAVCPHCGSATRTYFFRDTYVCSGCRERLELKESEVLTLSCSDLHLQPRRAVSK</sequence>
<evidence type="ECO:0000313" key="3">
    <source>
        <dbReference type="EMBL" id="KZK74230.1"/>
    </source>
</evidence>
<feature type="chain" id="PRO_5007861777" evidence="2">
    <location>
        <begin position="26"/>
        <end position="262"/>
    </location>
</feature>
<accession>A0A165LMX6</accession>